<dbReference type="Gene3D" id="3.30.70.270">
    <property type="match status" value="1"/>
</dbReference>
<dbReference type="SUPFAM" id="SSF55073">
    <property type="entry name" value="Nucleotide cyclase"/>
    <property type="match status" value="1"/>
</dbReference>
<keyword evidence="1" id="KW-1133">Transmembrane helix</keyword>
<dbReference type="InterPro" id="IPR050469">
    <property type="entry name" value="Diguanylate_Cyclase"/>
</dbReference>
<feature type="transmembrane region" description="Helical" evidence="1">
    <location>
        <begin position="85"/>
        <end position="111"/>
    </location>
</feature>
<sequence length="416" mass="44270">MDTSRDSRGARLLSAPSGVLPYYLTLELAAVMLPVILPGRAVTGQDWVWFVALLAAAVTQAELSVQVERMRRFFSNNPHVNMTSVWLFAGALLLPLSIACALAALTYAHLWLRIWRVVPSVRLYRAVCSAATAALSVVAAQSALSLPLGSVSIVLSGVAYMLVNLVLVVIGFRLHNPSRTVVSLTGSLADHLLETTTLCLGGVTAVLLIEHPAMILLVLLPVVLLPRGDLSRQLHMTSGHDAKTGVLTAGEWQRRASAELAQASQPYGVLMIDVDFFKRINDTHGHLAGDAVLRAVASTISDEVRKGDLVGRFGGEEFVVLLPATSQDHSMSVAERIRHAVTLLEVTHSGTVVRGISVSVGVAVHSDSGASLDDVLAVADQAMYRAKKQGRNKVCAAVRARGGRDPSRGSVAALPP</sequence>
<organism evidence="3 4">
    <name type="scientific">Kibdelosporangium aridum</name>
    <dbReference type="NCBI Taxonomy" id="2030"/>
    <lineage>
        <taxon>Bacteria</taxon>
        <taxon>Bacillati</taxon>
        <taxon>Actinomycetota</taxon>
        <taxon>Actinomycetes</taxon>
        <taxon>Pseudonocardiales</taxon>
        <taxon>Pseudonocardiaceae</taxon>
        <taxon>Kibdelosporangium</taxon>
    </lineage>
</organism>
<dbReference type="AlphaFoldDB" id="A0A1Y5WZU7"/>
<dbReference type="EMBL" id="FWXV01000001">
    <property type="protein sequence ID" value="SMC61913.1"/>
    <property type="molecule type" value="Genomic_DNA"/>
</dbReference>
<keyword evidence="4" id="KW-1185">Reference proteome</keyword>
<feature type="transmembrane region" description="Helical" evidence="1">
    <location>
        <begin position="20"/>
        <end position="41"/>
    </location>
</feature>
<dbReference type="PANTHER" id="PTHR45138:SF9">
    <property type="entry name" value="DIGUANYLATE CYCLASE DGCM-RELATED"/>
    <property type="match status" value="1"/>
</dbReference>
<evidence type="ECO:0000256" key="1">
    <source>
        <dbReference type="SAM" id="Phobius"/>
    </source>
</evidence>
<dbReference type="PANTHER" id="PTHR45138">
    <property type="entry name" value="REGULATORY COMPONENTS OF SENSORY TRANSDUCTION SYSTEM"/>
    <property type="match status" value="1"/>
</dbReference>
<dbReference type="GO" id="GO:0052621">
    <property type="term" value="F:diguanylate cyclase activity"/>
    <property type="evidence" value="ECO:0007669"/>
    <property type="project" value="TreeGrafter"/>
</dbReference>
<evidence type="ECO:0000259" key="2">
    <source>
        <dbReference type="PROSITE" id="PS50887"/>
    </source>
</evidence>
<dbReference type="RefSeq" id="WP_160096321.1">
    <property type="nucleotide sequence ID" value="NZ_FWXV01000001.1"/>
</dbReference>
<feature type="transmembrane region" description="Helical" evidence="1">
    <location>
        <begin position="123"/>
        <end position="146"/>
    </location>
</feature>
<dbReference type="PROSITE" id="PS50887">
    <property type="entry name" value="GGDEF"/>
    <property type="match status" value="1"/>
</dbReference>
<dbReference type="OrthoDB" id="23692at2"/>
<dbReference type="InterPro" id="IPR043128">
    <property type="entry name" value="Rev_trsase/Diguanyl_cyclase"/>
</dbReference>
<evidence type="ECO:0000313" key="4">
    <source>
        <dbReference type="Proteomes" id="UP000192674"/>
    </source>
</evidence>
<dbReference type="Proteomes" id="UP000192674">
    <property type="component" value="Unassembled WGS sequence"/>
</dbReference>
<keyword evidence="1" id="KW-0472">Membrane</keyword>
<dbReference type="CDD" id="cd01949">
    <property type="entry name" value="GGDEF"/>
    <property type="match status" value="1"/>
</dbReference>
<protein>
    <submittedName>
        <fullName evidence="3">Diguanylate cyclase (GGDEF) domain-containing protein</fullName>
    </submittedName>
</protein>
<dbReference type="InterPro" id="IPR029787">
    <property type="entry name" value="Nucleotide_cyclase"/>
</dbReference>
<proteinExistence type="predicted"/>
<dbReference type="GO" id="GO:0043709">
    <property type="term" value="P:cell adhesion involved in single-species biofilm formation"/>
    <property type="evidence" value="ECO:0007669"/>
    <property type="project" value="TreeGrafter"/>
</dbReference>
<dbReference type="GO" id="GO:0005886">
    <property type="term" value="C:plasma membrane"/>
    <property type="evidence" value="ECO:0007669"/>
    <property type="project" value="TreeGrafter"/>
</dbReference>
<dbReference type="InterPro" id="IPR000160">
    <property type="entry name" value="GGDEF_dom"/>
</dbReference>
<reference evidence="3 4" key="1">
    <citation type="submission" date="2017-04" db="EMBL/GenBank/DDBJ databases">
        <authorList>
            <person name="Afonso C.L."/>
            <person name="Miller P.J."/>
            <person name="Scott M.A."/>
            <person name="Spackman E."/>
            <person name="Goraichik I."/>
            <person name="Dimitrov K.M."/>
            <person name="Suarez D.L."/>
            <person name="Swayne D.E."/>
        </authorList>
    </citation>
    <scope>NUCLEOTIDE SEQUENCE [LARGE SCALE GENOMIC DNA]</scope>
    <source>
        <strain evidence="3 4">DSM 43828</strain>
    </source>
</reference>
<dbReference type="FunFam" id="3.30.70.270:FF:000001">
    <property type="entry name" value="Diguanylate cyclase domain protein"/>
    <property type="match status" value="1"/>
</dbReference>
<accession>A0A1Y5WZU7</accession>
<feature type="transmembrane region" description="Helical" evidence="1">
    <location>
        <begin position="153"/>
        <end position="175"/>
    </location>
</feature>
<gene>
    <name evidence="3" type="ORF">SAMN05661093_00959</name>
</gene>
<dbReference type="SMART" id="SM00267">
    <property type="entry name" value="GGDEF"/>
    <property type="match status" value="1"/>
</dbReference>
<dbReference type="Pfam" id="PF00990">
    <property type="entry name" value="GGDEF"/>
    <property type="match status" value="1"/>
</dbReference>
<evidence type="ECO:0000313" key="3">
    <source>
        <dbReference type="EMBL" id="SMC61913.1"/>
    </source>
</evidence>
<dbReference type="PROSITE" id="PS50007">
    <property type="entry name" value="PIPLC_X_DOMAIN"/>
    <property type="match status" value="1"/>
</dbReference>
<feature type="transmembrane region" description="Helical" evidence="1">
    <location>
        <begin position="195"/>
        <end position="225"/>
    </location>
</feature>
<dbReference type="GO" id="GO:1902201">
    <property type="term" value="P:negative regulation of bacterial-type flagellum-dependent cell motility"/>
    <property type="evidence" value="ECO:0007669"/>
    <property type="project" value="TreeGrafter"/>
</dbReference>
<keyword evidence="1" id="KW-0812">Transmembrane</keyword>
<feature type="domain" description="GGDEF" evidence="2">
    <location>
        <begin position="265"/>
        <end position="399"/>
    </location>
</feature>
<feature type="transmembrane region" description="Helical" evidence="1">
    <location>
        <begin position="47"/>
        <end position="65"/>
    </location>
</feature>
<dbReference type="NCBIfam" id="TIGR00254">
    <property type="entry name" value="GGDEF"/>
    <property type="match status" value="1"/>
</dbReference>
<name>A0A1Y5WZU7_KIBAR</name>